<feature type="transmembrane region" description="Helical" evidence="2">
    <location>
        <begin position="102"/>
        <end position="135"/>
    </location>
</feature>
<keyword evidence="2" id="KW-0812">Transmembrane</keyword>
<evidence type="ECO:0000259" key="3">
    <source>
        <dbReference type="Pfam" id="PF07331"/>
    </source>
</evidence>
<feature type="transmembrane region" description="Helical" evidence="2">
    <location>
        <begin position="70"/>
        <end position="90"/>
    </location>
</feature>
<organism evidence="4 5">
    <name type="scientific">Yaniella flava</name>
    <dbReference type="NCBI Taxonomy" id="287930"/>
    <lineage>
        <taxon>Bacteria</taxon>
        <taxon>Bacillati</taxon>
        <taxon>Actinomycetota</taxon>
        <taxon>Actinomycetes</taxon>
        <taxon>Micrococcales</taxon>
        <taxon>Micrococcaceae</taxon>
        <taxon>Yaniella</taxon>
    </lineage>
</organism>
<evidence type="ECO:0000313" key="5">
    <source>
        <dbReference type="Proteomes" id="UP001501461"/>
    </source>
</evidence>
<keyword evidence="2" id="KW-1133">Transmembrane helix</keyword>
<accession>A0ABN2U5U1</accession>
<sequence>MSKNAAEQKLPQHDDELDDYDLENYEGSPPRDEPGIIDWYSPVVMFILGVIVLLAALDLGIGTLQDPGTGLWPALNAVLLIAMAPLGLFARHKFEPPTQQGLLRVLGVAAPMLIFVPLYNWAGLIGAGAVALIIITRFVGGMRWLPAFVTSVMTPVIVYVVFAILLGVNLRPF</sequence>
<evidence type="ECO:0000256" key="1">
    <source>
        <dbReference type="SAM" id="MobiDB-lite"/>
    </source>
</evidence>
<feature type="transmembrane region" description="Helical" evidence="2">
    <location>
        <begin position="147"/>
        <end position="168"/>
    </location>
</feature>
<dbReference type="InterPro" id="IPR009936">
    <property type="entry name" value="DUF1468"/>
</dbReference>
<reference evidence="4 5" key="1">
    <citation type="journal article" date="2019" name="Int. J. Syst. Evol. Microbiol.">
        <title>The Global Catalogue of Microorganisms (GCM) 10K type strain sequencing project: providing services to taxonomists for standard genome sequencing and annotation.</title>
        <authorList>
            <consortium name="The Broad Institute Genomics Platform"/>
            <consortium name="The Broad Institute Genome Sequencing Center for Infectious Disease"/>
            <person name="Wu L."/>
            <person name="Ma J."/>
        </authorList>
    </citation>
    <scope>NUCLEOTIDE SEQUENCE [LARGE SCALE GENOMIC DNA]</scope>
    <source>
        <strain evidence="4 5">JCM 13595</strain>
    </source>
</reference>
<proteinExistence type="predicted"/>
<feature type="domain" description="DUF1468" evidence="3">
    <location>
        <begin position="43"/>
        <end position="170"/>
    </location>
</feature>
<protein>
    <recommendedName>
        <fullName evidence="3">DUF1468 domain-containing protein</fullName>
    </recommendedName>
</protein>
<dbReference type="EMBL" id="BAAAMN010000010">
    <property type="protein sequence ID" value="GAA2029268.1"/>
    <property type="molecule type" value="Genomic_DNA"/>
</dbReference>
<evidence type="ECO:0000313" key="4">
    <source>
        <dbReference type="EMBL" id="GAA2029268.1"/>
    </source>
</evidence>
<feature type="region of interest" description="Disordered" evidence="1">
    <location>
        <begin position="1"/>
        <end position="29"/>
    </location>
</feature>
<dbReference type="Proteomes" id="UP001501461">
    <property type="component" value="Unassembled WGS sequence"/>
</dbReference>
<feature type="transmembrane region" description="Helical" evidence="2">
    <location>
        <begin position="39"/>
        <end position="64"/>
    </location>
</feature>
<name>A0ABN2U5U1_9MICC</name>
<keyword evidence="2" id="KW-0472">Membrane</keyword>
<evidence type="ECO:0000256" key="2">
    <source>
        <dbReference type="SAM" id="Phobius"/>
    </source>
</evidence>
<dbReference type="Pfam" id="PF07331">
    <property type="entry name" value="TctB"/>
    <property type="match status" value="1"/>
</dbReference>
<keyword evidence="5" id="KW-1185">Reference proteome</keyword>
<comment type="caution">
    <text evidence="4">The sequence shown here is derived from an EMBL/GenBank/DDBJ whole genome shotgun (WGS) entry which is preliminary data.</text>
</comment>
<gene>
    <name evidence="4" type="ORF">GCM10009720_06430</name>
</gene>
<feature type="compositionally biased region" description="Acidic residues" evidence="1">
    <location>
        <begin position="15"/>
        <end position="24"/>
    </location>
</feature>
<dbReference type="RefSeq" id="WP_343956153.1">
    <property type="nucleotide sequence ID" value="NZ_BAAAMN010000010.1"/>
</dbReference>